<dbReference type="AlphaFoldDB" id="X0ZIV1"/>
<proteinExistence type="predicted"/>
<protein>
    <recommendedName>
        <fullName evidence="2">DUF4412 domain-containing protein</fullName>
    </recommendedName>
</protein>
<organism evidence="1">
    <name type="scientific">marine sediment metagenome</name>
    <dbReference type="NCBI Taxonomy" id="412755"/>
    <lineage>
        <taxon>unclassified sequences</taxon>
        <taxon>metagenomes</taxon>
        <taxon>ecological metagenomes</taxon>
    </lineage>
</organism>
<comment type="caution">
    <text evidence="1">The sequence shown here is derived from an EMBL/GenBank/DDBJ whole genome shotgun (WGS) entry which is preliminary data.</text>
</comment>
<dbReference type="EMBL" id="BART01000270">
    <property type="protein sequence ID" value="GAG69309.1"/>
    <property type="molecule type" value="Genomic_DNA"/>
</dbReference>
<name>X0ZIV1_9ZZZZ</name>
<sequence length="301" mass="33627">MKRYNTIFLKCIFLLIAVIIVMAGIASAADFTGKLKLKLDDEIYEGDIFVSGPKYCLVLEQDGEKGKLIVDTEKNKTTIILFSIKEYRTIASDDMMSLMNDPFQSYQYSLSYGDEEFMGTEMVQGYECDVYQIAMGDAPVMAKWHAKSLDFPIKIVGYGQQERIIEITDIEEEAVEASIFAVPEGFTKWVDPKSLPGERPEWAGDIEAAPVMTPPFEKNMGPGDIVRVKIEPGKSLAVKAGGISETEAVAKVIPFKGSNPLKEEQWYNNFAQRGIIYSTVARLIKAIARIISNYLKTSNHT</sequence>
<reference evidence="1" key="1">
    <citation type="journal article" date="2014" name="Front. Microbiol.">
        <title>High frequency of phylogenetically diverse reductive dehalogenase-homologous genes in deep subseafloor sedimentary metagenomes.</title>
        <authorList>
            <person name="Kawai M."/>
            <person name="Futagami T."/>
            <person name="Toyoda A."/>
            <person name="Takaki Y."/>
            <person name="Nishi S."/>
            <person name="Hori S."/>
            <person name="Arai W."/>
            <person name="Tsubouchi T."/>
            <person name="Morono Y."/>
            <person name="Uchiyama I."/>
            <person name="Ito T."/>
            <person name="Fujiyama A."/>
            <person name="Inagaki F."/>
            <person name="Takami H."/>
        </authorList>
    </citation>
    <scope>NUCLEOTIDE SEQUENCE</scope>
    <source>
        <strain evidence="1">Expedition CK06-06</strain>
    </source>
</reference>
<gene>
    <name evidence="1" type="ORF">S01H4_01475</name>
</gene>
<evidence type="ECO:0000313" key="1">
    <source>
        <dbReference type="EMBL" id="GAG69309.1"/>
    </source>
</evidence>
<accession>X0ZIV1</accession>
<evidence type="ECO:0008006" key="2">
    <source>
        <dbReference type="Google" id="ProtNLM"/>
    </source>
</evidence>